<feature type="domain" description="Tyrosinase copper-binding" evidence="5">
    <location>
        <begin position="262"/>
        <end position="273"/>
    </location>
</feature>
<organism evidence="6 7">
    <name type="scientific">Lachnellula willkommii</name>
    <dbReference type="NCBI Taxonomy" id="215461"/>
    <lineage>
        <taxon>Eukaryota</taxon>
        <taxon>Fungi</taxon>
        <taxon>Dikarya</taxon>
        <taxon>Ascomycota</taxon>
        <taxon>Pezizomycotina</taxon>
        <taxon>Leotiomycetes</taxon>
        <taxon>Helotiales</taxon>
        <taxon>Lachnaceae</taxon>
        <taxon>Lachnellula</taxon>
    </lineage>
</organism>
<feature type="domain" description="Tyrosinase copper-binding" evidence="4">
    <location>
        <begin position="113"/>
        <end position="130"/>
    </location>
</feature>
<protein>
    <submittedName>
        <fullName evidence="6">Tyrosinase</fullName>
    </submittedName>
</protein>
<evidence type="ECO:0000256" key="1">
    <source>
        <dbReference type="ARBA" id="ARBA00022723"/>
    </source>
</evidence>
<dbReference type="EMBL" id="QGML01000193">
    <property type="protein sequence ID" value="TVY93055.1"/>
    <property type="molecule type" value="Genomic_DNA"/>
</dbReference>
<name>A0A559MJC6_9HELO</name>
<evidence type="ECO:0000256" key="3">
    <source>
        <dbReference type="SAM" id="SignalP"/>
    </source>
</evidence>
<dbReference type="InterPro" id="IPR050316">
    <property type="entry name" value="Tyrosinase/Hemocyanin"/>
</dbReference>
<dbReference type="GO" id="GO:0046872">
    <property type="term" value="F:metal ion binding"/>
    <property type="evidence" value="ECO:0007669"/>
    <property type="project" value="UniProtKB-KW"/>
</dbReference>
<dbReference type="AlphaFoldDB" id="A0A559MJC6"/>
<dbReference type="SUPFAM" id="SSF48056">
    <property type="entry name" value="Di-copper centre-containing domain"/>
    <property type="match status" value="1"/>
</dbReference>
<dbReference type="PROSITE" id="PS00498">
    <property type="entry name" value="TYROSINASE_2"/>
    <property type="match status" value="1"/>
</dbReference>
<evidence type="ECO:0000313" key="7">
    <source>
        <dbReference type="Proteomes" id="UP000315522"/>
    </source>
</evidence>
<evidence type="ECO:0000259" key="5">
    <source>
        <dbReference type="PROSITE" id="PS00498"/>
    </source>
</evidence>
<dbReference type="Proteomes" id="UP000315522">
    <property type="component" value="Unassembled WGS sequence"/>
</dbReference>
<dbReference type="GO" id="GO:0016491">
    <property type="term" value="F:oxidoreductase activity"/>
    <property type="evidence" value="ECO:0007669"/>
    <property type="project" value="InterPro"/>
</dbReference>
<dbReference type="Pfam" id="PF00264">
    <property type="entry name" value="Tyrosinase"/>
    <property type="match status" value="1"/>
</dbReference>
<dbReference type="InterPro" id="IPR002227">
    <property type="entry name" value="Tyrosinase_Cu-bd"/>
</dbReference>
<proteinExistence type="predicted"/>
<evidence type="ECO:0000313" key="6">
    <source>
        <dbReference type="EMBL" id="TVY93055.1"/>
    </source>
</evidence>
<dbReference type="Gene3D" id="1.10.1280.10">
    <property type="entry name" value="Di-copper center containing domain from catechol oxidase"/>
    <property type="match status" value="1"/>
</dbReference>
<sequence length="341" mass="38357">MRHYSATFLALFTVAAVTTASPHPNPYPFKRDYNLTATHSTTYYNNTCTADNVSVRKEWRSLNDTEKLAYINAELCLMDLPGQSGLPGASTRFYDLTAMHQQFTNTSDGDIIHGVGQFLPFHRYFMYMHEQLLKTECNYTGVHPWWDESKDSATGEFFDSAVFDNVTGFGGNGTGADHCVTSGPFANRTMTVGPDEETTDYCFSRDWNNTQGVIYASQEELDYCDSYNDFGDYNPCTLQGPHSSGHGGVAGVMLDVAASPGDPIFYMHHTYLDRYWWQWQQANASERLYAMSGYTTSDEPATGWVNTTLDYVMHSFGIFPNTTVGSVMDIQGGYLCYEYDY</sequence>
<feature type="chain" id="PRO_5021864291" evidence="3">
    <location>
        <begin position="21"/>
        <end position="341"/>
    </location>
</feature>
<dbReference type="InterPro" id="IPR008922">
    <property type="entry name" value="Di-copper_centre_dom_sf"/>
</dbReference>
<dbReference type="PANTHER" id="PTHR11474">
    <property type="entry name" value="TYROSINASE FAMILY MEMBER"/>
    <property type="match status" value="1"/>
</dbReference>
<comment type="caution">
    <text evidence="6">The sequence shown here is derived from an EMBL/GenBank/DDBJ whole genome shotgun (WGS) entry which is preliminary data.</text>
</comment>
<feature type="signal peptide" evidence="3">
    <location>
        <begin position="1"/>
        <end position="20"/>
    </location>
</feature>
<evidence type="ECO:0000259" key="4">
    <source>
        <dbReference type="PROSITE" id="PS00497"/>
    </source>
</evidence>
<evidence type="ECO:0000256" key="2">
    <source>
        <dbReference type="ARBA" id="ARBA00023008"/>
    </source>
</evidence>
<dbReference type="PRINTS" id="PR00092">
    <property type="entry name" value="TYROSINASE"/>
</dbReference>
<keyword evidence="2" id="KW-0186">Copper</keyword>
<reference evidence="6 7" key="1">
    <citation type="submission" date="2018-05" db="EMBL/GenBank/DDBJ databases">
        <title>Genome sequencing and assembly of the regulated plant pathogen Lachnellula willkommii and related sister species for the development of diagnostic species identification markers.</title>
        <authorList>
            <person name="Giroux E."/>
            <person name="Bilodeau G."/>
        </authorList>
    </citation>
    <scope>NUCLEOTIDE SEQUENCE [LARGE SCALE GENOMIC DNA]</scope>
    <source>
        <strain evidence="6 7">CBS 172.35</strain>
    </source>
</reference>
<dbReference type="PROSITE" id="PS00497">
    <property type="entry name" value="TYROSINASE_1"/>
    <property type="match status" value="1"/>
</dbReference>
<keyword evidence="3" id="KW-0732">Signal</keyword>
<keyword evidence="7" id="KW-1185">Reference proteome</keyword>
<accession>A0A559MJC6</accession>
<gene>
    <name evidence="6" type="primary">ustQ</name>
    <name evidence="6" type="ORF">LAWI1_G003848</name>
</gene>
<dbReference type="PANTHER" id="PTHR11474:SF126">
    <property type="entry name" value="TYROSINASE-LIKE PROTEIN TYR-1-RELATED"/>
    <property type="match status" value="1"/>
</dbReference>
<keyword evidence="1" id="KW-0479">Metal-binding</keyword>